<evidence type="ECO:0000256" key="1">
    <source>
        <dbReference type="SAM" id="MobiDB-lite"/>
    </source>
</evidence>
<dbReference type="Proteomes" id="UP000325811">
    <property type="component" value="Chromosome I"/>
</dbReference>
<organism evidence="2 3">
    <name type="scientific">Paraburkholderia dioscoreae</name>
    <dbReference type="NCBI Taxonomy" id="2604047"/>
    <lineage>
        <taxon>Bacteria</taxon>
        <taxon>Pseudomonadati</taxon>
        <taxon>Pseudomonadota</taxon>
        <taxon>Betaproteobacteria</taxon>
        <taxon>Burkholderiales</taxon>
        <taxon>Burkholderiaceae</taxon>
        <taxon>Paraburkholderia</taxon>
    </lineage>
</organism>
<name>A0A5Q4Z1F5_9BURK</name>
<dbReference type="KEGG" id="pdio:PDMSB3_0068"/>
<evidence type="ECO:0000313" key="2">
    <source>
        <dbReference type="EMBL" id="VVD26530.1"/>
    </source>
</evidence>
<keyword evidence="3" id="KW-1185">Reference proteome</keyword>
<gene>
    <name evidence="2" type="ORF">PDMSB3_0068</name>
</gene>
<reference evidence="2 3" key="1">
    <citation type="submission" date="2019-08" db="EMBL/GenBank/DDBJ databases">
        <authorList>
            <person name="Herpell B J."/>
        </authorList>
    </citation>
    <scope>NUCLEOTIDE SEQUENCE [LARGE SCALE GENOMIC DNA]</scope>
    <source>
        <strain evidence="3">Msb3</strain>
    </source>
</reference>
<evidence type="ECO:0000313" key="3">
    <source>
        <dbReference type="Proteomes" id="UP000325811"/>
    </source>
</evidence>
<accession>A0A5Q4Z1F5</accession>
<dbReference type="EMBL" id="LR699553">
    <property type="protein sequence ID" value="VVD26530.1"/>
    <property type="molecule type" value="Genomic_DNA"/>
</dbReference>
<proteinExistence type="predicted"/>
<sequence length="90" mass="9817">MSSCAAIGIANGVTPVMNTEVADQQGHRRRLVAVLEIHEFGAEKLPLKVRTASFSIFSCNACGWPRGRQASSMPVRRQPEEAIPQRLMPG</sequence>
<protein>
    <submittedName>
        <fullName evidence="2">Uncharacterized protein</fullName>
    </submittedName>
</protein>
<feature type="region of interest" description="Disordered" evidence="1">
    <location>
        <begin position="67"/>
        <end position="90"/>
    </location>
</feature>
<dbReference type="AlphaFoldDB" id="A0A5Q4Z1F5"/>